<proteinExistence type="predicted"/>
<evidence type="ECO:0000313" key="2">
    <source>
        <dbReference type="Proteomes" id="UP001438707"/>
    </source>
</evidence>
<dbReference type="InterPro" id="IPR036010">
    <property type="entry name" value="2Fe-2S_ferredoxin-like_sf"/>
</dbReference>
<accession>A0AAW1S6V9</accession>
<dbReference type="AlphaFoldDB" id="A0AAW1S6V9"/>
<gene>
    <name evidence="1" type="ORF">WJX74_005961</name>
</gene>
<dbReference type="Proteomes" id="UP001438707">
    <property type="component" value="Unassembled WGS sequence"/>
</dbReference>
<dbReference type="GO" id="GO:0051536">
    <property type="term" value="F:iron-sulfur cluster binding"/>
    <property type="evidence" value="ECO:0007669"/>
    <property type="project" value="InterPro"/>
</dbReference>
<organism evidence="1 2">
    <name type="scientific">Apatococcus lobatus</name>
    <dbReference type="NCBI Taxonomy" id="904363"/>
    <lineage>
        <taxon>Eukaryota</taxon>
        <taxon>Viridiplantae</taxon>
        <taxon>Chlorophyta</taxon>
        <taxon>core chlorophytes</taxon>
        <taxon>Trebouxiophyceae</taxon>
        <taxon>Chlorellales</taxon>
        <taxon>Chlorellaceae</taxon>
        <taxon>Apatococcus</taxon>
    </lineage>
</organism>
<evidence type="ECO:0000313" key="1">
    <source>
        <dbReference type="EMBL" id="KAK9841446.1"/>
    </source>
</evidence>
<name>A0AAW1S6V9_9CHLO</name>
<protein>
    <submittedName>
        <fullName evidence="1">Uncharacterized protein</fullName>
    </submittedName>
</protein>
<dbReference type="Gene3D" id="3.10.20.30">
    <property type="match status" value="1"/>
</dbReference>
<sequence>MLARALRRWSGFGRHAAGFRQESTGPSVFDRVVHLTVIDRLGARHPVRAMEGQTLVEVLQDNEDMLGSDCLCISPEGRGQNEAHITLPNEYLTRFPPPDQRTLEDVASRITPNSRLASQIIISKDMEDLGIALAENAPYATP</sequence>
<reference evidence="1 2" key="1">
    <citation type="journal article" date="2024" name="Nat. Commun.">
        <title>Phylogenomics reveals the evolutionary origins of lichenization in chlorophyte algae.</title>
        <authorList>
            <person name="Puginier C."/>
            <person name="Libourel C."/>
            <person name="Otte J."/>
            <person name="Skaloud P."/>
            <person name="Haon M."/>
            <person name="Grisel S."/>
            <person name="Petersen M."/>
            <person name="Berrin J.G."/>
            <person name="Delaux P.M."/>
            <person name="Dal Grande F."/>
            <person name="Keller J."/>
        </authorList>
    </citation>
    <scope>NUCLEOTIDE SEQUENCE [LARGE SCALE GENOMIC DNA]</scope>
    <source>
        <strain evidence="1 2">SAG 2145</strain>
    </source>
</reference>
<dbReference type="EMBL" id="JALJOS010000003">
    <property type="protein sequence ID" value="KAK9841446.1"/>
    <property type="molecule type" value="Genomic_DNA"/>
</dbReference>
<dbReference type="SUPFAM" id="SSF54292">
    <property type="entry name" value="2Fe-2S ferredoxin-like"/>
    <property type="match status" value="1"/>
</dbReference>
<comment type="caution">
    <text evidence="1">The sequence shown here is derived from an EMBL/GenBank/DDBJ whole genome shotgun (WGS) entry which is preliminary data.</text>
</comment>
<dbReference type="InterPro" id="IPR012675">
    <property type="entry name" value="Beta-grasp_dom_sf"/>
</dbReference>
<keyword evidence="2" id="KW-1185">Reference proteome</keyword>